<proteinExistence type="predicted"/>
<feature type="region of interest" description="Disordered" evidence="1">
    <location>
        <begin position="199"/>
        <end position="229"/>
    </location>
</feature>
<dbReference type="EMBL" id="JAKMXF010000327">
    <property type="protein sequence ID" value="KAI6648715.1"/>
    <property type="molecule type" value="Genomic_DNA"/>
</dbReference>
<evidence type="ECO:0000313" key="2">
    <source>
        <dbReference type="EMBL" id="KAI6648715.1"/>
    </source>
</evidence>
<comment type="caution">
    <text evidence="2">The sequence shown here is derived from an EMBL/GenBank/DDBJ whole genome shotgun (WGS) entry which is preliminary data.</text>
</comment>
<keyword evidence="3" id="KW-1185">Reference proteome</keyword>
<accession>A0AAV7JJV3</accession>
<dbReference type="Proteomes" id="UP001165289">
    <property type="component" value="Unassembled WGS sequence"/>
</dbReference>
<sequence>MTDKRDDWSYYLEEVIYSINNRPRGTTQYSAFELVHGCRKPRLPIEAESLSFLHPDVNFGNTDENYNNNDPDDLVQAMKRHQQESFSHAGENLLNSKKRMKGQYDKKVNPITTQFAVDDDVLIKNMYRKKSKRGKLQDRWIGLYPIKEISRRTVQVGKDKTLIRVKKAKAKLWRCAPNYDNTSPSKSIRKVLENSVLSSKKDDSPTSIASEVSGIVGPTSQEQENNTQRQEVIHRPLVMKEDVIKSIQKHTPLSPLHNDLLKRCHMPNNELFDWRM</sequence>
<dbReference type="AlphaFoldDB" id="A0AAV7JJV3"/>
<name>A0AAV7JJV3_9METZ</name>
<dbReference type="InterPro" id="IPR036397">
    <property type="entry name" value="RNaseH_sf"/>
</dbReference>
<dbReference type="GO" id="GO:0003676">
    <property type="term" value="F:nucleic acid binding"/>
    <property type="evidence" value="ECO:0007669"/>
    <property type="project" value="InterPro"/>
</dbReference>
<evidence type="ECO:0000313" key="3">
    <source>
        <dbReference type="Proteomes" id="UP001165289"/>
    </source>
</evidence>
<evidence type="ECO:0000256" key="1">
    <source>
        <dbReference type="SAM" id="MobiDB-lite"/>
    </source>
</evidence>
<reference evidence="2 3" key="1">
    <citation type="journal article" date="2023" name="BMC Biol.">
        <title>The compact genome of the sponge Oopsacas minuta (Hexactinellida) is lacking key metazoan core genes.</title>
        <authorList>
            <person name="Santini S."/>
            <person name="Schenkelaars Q."/>
            <person name="Jourda C."/>
            <person name="Duchesne M."/>
            <person name="Belahbib H."/>
            <person name="Rocher C."/>
            <person name="Selva M."/>
            <person name="Riesgo A."/>
            <person name="Vervoort M."/>
            <person name="Leys S.P."/>
            <person name="Kodjabachian L."/>
            <person name="Le Bivic A."/>
            <person name="Borchiellini C."/>
            <person name="Claverie J.M."/>
            <person name="Renard E."/>
        </authorList>
    </citation>
    <scope>NUCLEOTIDE SEQUENCE [LARGE SCALE GENOMIC DNA]</scope>
    <source>
        <strain evidence="2">SPO-2</strain>
    </source>
</reference>
<protein>
    <submittedName>
        <fullName evidence="2">Gypsy retrotransposon integrase-like protein 1</fullName>
    </submittedName>
</protein>
<dbReference type="Gene3D" id="3.30.420.10">
    <property type="entry name" value="Ribonuclease H-like superfamily/Ribonuclease H"/>
    <property type="match status" value="1"/>
</dbReference>
<gene>
    <name evidence="2" type="ORF">LOD99_7941</name>
</gene>
<organism evidence="2 3">
    <name type="scientific">Oopsacas minuta</name>
    <dbReference type="NCBI Taxonomy" id="111878"/>
    <lineage>
        <taxon>Eukaryota</taxon>
        <taxon>Metazoa</taxon>
        <taxon>Porifera</taxon>
        <taxon>Hexactinellida</taxon>
        <taxon>Hexasterophora</taxon>
        <taxon>Lyssacinosida</taxon>
        <taxon>Leucopsacidae</taxon>
        <taxon>Oopsacas</taxon>
    </lineage>
</organism>
<feature type="compositionally biased region" description="Polar residues" evidence="1">
    <location>
        <begin position="218"/>
        <end position="229"/>
    </location>
</feature>